<evidence type="ECO:0000313" key="2">
    <source>
        <dbReference type="Proteomes" id="UP000002363"/>
    </source>
</evidence>
<keyword evidence="2" id="KW-1185">Reference proteome</keyword>
<dbReference type="STRING" id="716541.ECL_04226"/>
<dbReference type="EMBL" id="CP001918">
    <property type="protein sequence ID" value="ADF63759.1"/>
    <property type="molecule type" value="Genomic_DNA"/>
</dbReference>
<name>A0A0H3CQ65_ENTCC</name>
<proteinExistence type="predicted"/>
<protein>
    <submittedName>
        <fullName evidence="1">Uncharacterized protein</fullName>
    </submittedName>
</protein>
<dbReference type="Proteomes" id="UP000002363">
    <property type="component" value="Chromosome"/>
</dbReference>
<dbReference type="HOGENOM" id="CLU_3025009_0_0_6"/>
<reference evidence="1 2" key="1">
    <citation type="journal article" date="2010" name="J. Bacteriol.">
        <title>Complete genome sequence of Enterobacter cloacae subsp. cloacae type strain ATCC 13047.</title>
        <authorList>
            <person name="Ren Y."/>
            <person name="Ren Y."/>
            <person name="Zhou Z."/>
            <person name="Guo X."/>
            <person name="Li Y."/>
            <person name="Feng L."/>
            <person name="Wang L."/>
        </authorList>
    </citation>
    <scope>NUCLEOTIDE SEQUENCE [LARGE SCALE GENOMIC DNA]</scope>
    <source>
        <strain evidence="2">ATCC 13047 / DSM 30054 / NBRC 13535 / NCTC 10005 / WDCM 00083 / NCDC 279-56</strain>
    </source>
</reference>
<organism evidence="1 2">
    <name type="scientific">Enterobacter cloacae subsp. cloacae (strain ATCC 13047 / DSM 30054 / NBRC 13535 / NCTC 10005 / WDCM 00083 / NCDC 279-56)</name>
    <dbReference type="NCBI Taxonomy" id="716541"/>
    <lineage>
        <taxon>Bacteria</taxon>
        <taxon>Pseudomonadati</taxon>
        <taxon>Pseudomonadota</taxon>
        <taxon>Gammaproteobacteria</taxon>
        <taxon>Enterobacterales</taxon>
        <taxon>Enterobacteriaceae</taxon>
        <taxon>Enterobacter</taxon>
        <taxon>Enterobacter cloacae complex</taxon>
    </lineage>
</organism>
<dbReference type="KEGG" id="enc:ECL_04226"/>
<sequence length="55" mass="6529">MIIHRMTMLTENDSSEHLLAKIISIHNLYIKIIDIKNSFTLHLFTLKFNHYESKA</sequence>
<gene>
    <name evidence="1" type="ordered locus">ECL_04226</name>
</gene>
<dbReference type="AlphaFoldDB" id="A0A0H3CQ65"/>
<dbReference type="EnsemblBacteria" id="ADF63759">
    <property type="protein sequence ID" value="ADF63759"/>
    <property type="gene ID" value="ECL_04226"/>
</dbReference>
<accession>A0A0H3CQ65</accession>
<evidence type="ECO:0000313" key="1">
    <source>
        <dbReference type="EMBL" id="ADF63759.1"/>
    </source>
</evidence>